<feature type="compositionally biased region" description="Basic and acidic residues" evidence="1">
    <location>
        <begin position="36"/>
        <end position="48"/>
    </location>
</feature>
<accession>A0A4D6M4F7</accession>
<protein>
    <submittedName>
        <fullName evidence="2">Uncharacterized protein</fullName>
    </submittedName>
</protein>
<dbReference type="AlphaFoldDB" id="A0A4D6M4F7"/>
<reference evidence="2 3" key="1">
    <citation type="submission" date="2019-04" db="EMBL/GenBank/DDBJ databases">
        <title>An improved genome assembly and genetic linkage map for asparagus bean, Vigna unguiculata ssp. sesquipedialis.</title>
        <authorList>
            <person name="Xia Q."/>
            <person name="Zhang R."/>
            <person name="Dong Y."/>
        </authorList>
    </citation>
    <scope>NUCLEOTIDE SEQUENCE [LARGE SCALE GENOMIC DNA]</scope>
    <source>
        <tissue evidence="2">Leaf</tissue>
    </source>
</reference>
<feature type="compositionally biased region" description="Basic and acidic residues" evidence="1">
    <location>
        <begin position="62"/>
        <end position="77"/>
    </location>
</feature>
<feature type="compositionally biased region" description="Polar residues" evidence="1">
    <location>
        <begin position="82"/>
        <end position="92"/>
    </location>
</feature>
<gene>
    <name evidence="2" type="ORF">DEO72_LG5g3024</name>
</gene>
<evidence type="ECO:0000256" key="1">
    <source>
        <dbReference type="SAM" id="MobiDB-lite"/>
    </source>
</evidence>
<sequence>MSRAEGRDRPTSETRTYWVGPMTKTGWLTVETGQAESREGFGRVKDLESLVDGQDGPTQIDNQERPDRVNNRDRLADGQDGSPYSHNQEQKV</sequence>
<evidence type="ECO:0000313" key="2">
    <source>
        <dbReference type="EMBL" id="QCD94934.1"/>
    </source>
</evidence>
<keyword evidence="3" id="KW-1185">Reference proteome</keyword>
<name>A0A4D6M4F7_VIGUN</name>
<organism evidence="2 3">
    <name type="scientific">Vigna unguiculata</name>
    <name type="common">Cowpea</name>
    <dbReference type="NCBI Taxonomy" id="3917"/>
    <lineage>
        <taxon>Eukaryota</taxon>
        <taxon>Viridiplantae</taxon>
        <taxon>Streptophyta</taxon>
        <taxon>Embryophyta</taxon>
        <taxon>Tracheophyta</taxon>
        <taxon>Spermatophyta</taxon>
        <taxon>Magnoliopsida</taxon>
        <taxon>eudicotyledons</taxon>
        <taxon>Gunneridae</taxon>
        <taxon>Pentapetalae</taxon>
        <taxon>rosids</taxon>
        <taxon>fabids</taxon>
        <taxon>Fabales</taxon>
        <taxon>Fabaceae</taxon>
        <taxon>Papilionoideae</taxon>
        <taxon>50 kb inversion clade</taxon>
        <taxon>NPAAA clade</taxon>
        <taxon>indigoferoid/millettioid clade</taxon>
        <taxon>Phaseoleae</taxon>
        <taxon>Vigna</taxon>
    </lineage>
</organism>
<evidence type="ECO:0000313" key="3">
    <source>
        <dbReference type="Proteomes" id="UP000501690"/>
    </source>
</evidence>
<dbReference type="EMBL" id="CP039349">
    <property type="protein sequence ID" value="QCD94934.1"/>
    <property type="molecule type" value="Genomic_DNA"/>
</dbReference>
<dbReference type="Proteomes" id="UP000501690">
    <property type="component" value="Linkage Group LG5"/>
</dbReference>
<feature type="region of interest" description="Disordered" evidence="1">
    <location>
        <begin position="35"/>
        <end position="92"/>
    </location>
</feature>
<proteinExistence type="predicted"/>